<dbReference type="STRING" id="906968.Trebr_0448"/>
<keyword evidence="1" id="KW-0378">Hydrolase</keyword>
<keyword evidence="2" id="KW-1185">Reference proteome</keyword>
<dbReference type="RefSeq" id="WP_013757611.1">
    <property type="nucleotide sequence ID" value="NC_015500.1"/>
</dbReference>
<gene>
    <name evidence="1" type="ordered locus">Trebr_0448</name>
</gene>
<dbReference type="InterPro" id="IPR036412">
    <property type="entry name" value="HAD-like_sf"/>
</dbReference>
<dbReference type="eggNOG" id="COG1011">
    <property type="taxonomic scope" value="Bacteria"/>
</dbReference>
<accession>F4LP16</accession>
<sequence length="225" mass="24954">MFTHLLLDLDNTLYPASAAMDRGITTRMLHFTAELLGVSYEQAVKERERRLPNYGTTLEWLRSEHGLTDTDAYFAAVHPPQEIEELTPDPHLRSLLQSFALPMTVLTNAPEIHALRVLDFLNVADLFTGIYDIQSNGFKGKPYPQAYLTAIEGAGSTVSETLFFDDHKKYTDGYVHIGGTAVLVKQQSGIDSAVSQVHADSDAKTYVISSVYDIPALLARLARSH</sequence>
<dbReference type="PANTHER" id="PTHR12725:SF117">
    <property type="entry name" value="HALOACID DEHALOGENASE-LIKE HYDROLASE"/>
    <property type="match status" value="1"/>
</dbReference>
<evidence type="ECO:0000313" key="1">
    <source>
        <dbReference type="EMBL" id="AEE15892.1"/>
    </source>
</evidence>
<dbReference type="SFLD" id="SFLDG01132">
    <property type="entry name" value="C1.5.3:_5'-Nucleotidase_Like"/>
    <property type="match status" value="1"/>
</dbReference>
<dbReference type="InterPro" id="IPR006439">
    <property type="entry name" value="HAD-SF_hydro_IA"/>
</dbReference>
<dbReference type="SUPFAM" id="SSF56784">
    <property type="entry name" value="HAD-like"/>
    <property type="match status" value="1"/>
</dbReference>
<dbReference type="InterPro" id="IPR010237">
    <property type="entry name" value="Pyr-5-nucltdase"/>
</dbReference>
<dbReference type="PANTHER" id="PTHR12725">
    <property type="entry name" value="HALOACID DEHALOGENASE-LIKE HYDROLASE"/>
    <property type="match status" value="1"/>
</dbReference>
<organism evidence="1 2">
    <name type="scientific">Treponema brennaborense (strain DSM 12168 / CIP 105900 / DD5/3)</name>
    <dbReference type="NCBI Taxonomy" id="906968"/>
    <lineage>
        <taxon>Bacteria</taxon>
        <taxon>Pseudomonadati</taxon>
        <taxon>Spirochaetota</taxon>
        <taxon>Spirochaetia</taxon>
        <taxon>Spirochaetales</taxon>
        <taxon>Treponemataceae</taxon>
        <taxon>Treponema</taxon>
    </lineage>
</organism>
<dbReference type="OrthoDB" id="9807630at2"/>
<dbReference type="SFLD" id="SFLDG01129">
    <property type="entry name" value="C1.5:_HAD__Beta-PGM__Phosphata"/>
    <property type="match status" value="1"/>
</dbReference>
<dbReference type="Gene3D" id="1.10.150.450">
    <property type="match status" value="1"/>
</dbReference>
<dbReference type="AlphaFoldDB" id="F4LP16"/>
<proteinExistence type="predicted"/>
<dbReference type="Pfam" id="PF00702">
    <property type="entry name" value="Hydrolase"/>
    <property type="match status" value="1"/>
</dbReference>
<evidence type="ECO:0000313" key="2">
    <source>
        <dbReference type="Proteomes" id="UP000006546"/>
    </source>
</evidence>
<dbReference type="HOGENOM" id="CLU_059493_2_1_12"/>
<dbReference type="Gene3D" id="3.40.50.1000">
    <property type="entry name" value="HAD superfamily/HAD-like"/>
    <property type="match status" value="1"/>
</dbReference>
<dbReference type="SFLD" id="SFLDS00003">
    <property type="entry name" value="Haloacid_Dehalogenase"/>
    <property type="match status" value="1"/>
</dbReference>
<dbReference type="Proteomes" id="UP000006546">
    <property type="component" value="Chromosome"/>
</dbReference>
<dbReference type="GO" id="GO:0016787">
    <property type="term" value="F:hydrolase activity"/>
    <property type="evidence" value="ECO:0007669"/>
    <property type="project" value="UniProtKB-KW"/>
</dbReference>
<dbReference type="NCBIfam" id="TIGR01509">
    <property type="entry name" value="HAD-SF-IA-v3"/>
    <property type="match status" value="1"/>
</dbReference>
<dbReference type="KEGG" id="tbe:Trebr_0448"/>
<reference evidence="2" key="1">
    <citation type="submission" date="2011-04" db="EMBL/GenBank/DDBJ databases">
        <title>The complete genome of Treponema brennaborense DSM 12168.</title>
        <authorList>
            <person name="Lucas S."/>
            <person name="Han J."/>
            <person name="Lapidus A."/>
            <person name="Bruce D."/>
            <person name="Goodwin L."/>
            <person name="Pitluck S."/>
            <person name="Peters L."/>
            <person name="Kyrpides N."/>
            <person name="Mavromatis K."/>
            <person name="Ivanova N."/>
            <person name="Mikhailova N."/>
            <person name="Pagani I."/>
            <person name="Teshima H."/>
            <person name="Detter J.C."/>
            <person name="Tapia R."/>
            <person name="Han C."/>
            <person name="Land M."/>
            <person name="Hauser L."/>
            <person name="Markowitz V."/>
            <person name="Cheng J.-F."/>
            <person name="Hugenholtz P."/>
            <person name="Woyke T."/>
            <person name="Wu D."/>
            <person name="Gronow S."/>
            <person name="Wellnitz S."/>
            <person name="Brambilla E."/>
            <person name="Klenk H.-P."/>
            <person name="Eisen J.A."/>
        </authorList>
    </citation>
    <scope>NUCLEOTIDE SEQUENCE [LARGE SCALE GENOMIC DNA]</scope>
    <source>
        <strain evidence="2">DSM 12168 / CIP 105900 / DD5/3</strain>
    </source>
</reference>
<name>F4LP16_TREBD</name>
<dbReference type="EMBL" id="CP002696">
    <property type="protein sequence ID" value="AEE15892.1"/>
    <property type="molecule type" value="Genomic_DNA"/>
</dbReference>
<dbReference type="InterPro" id="IPR023214">
    <property type="entry name" value="HAD_sf"/>
</dbReference>
<protein>
    <submittedName>
        <fullName evidence="1">HAD-superfamily hydrolase, subfamily IA, variant 3</fullName>
    </submittedName>
</protein>